<accession>A0A445AHQ0</accession>
<sequence length="86" mass="9707">MFNSLPCSFNILLITSSNTNNNRNISIVINIVSDLFGYHLDSLEFVLRRTRESCLYDIHAKLRELACDVKLLLGCHCSPGRLLPIA</sequence>
<name>A0A445AHQ0_ARAHY</name>
<proteinExistence type="predicted"/>
<gene>
    <name evidence="1" type="ORF">Ahy_B02g060052</name>
</gene>
<protein>
    <submittedName>
        <fullName evidence="1">Uncharacterized protein</fullName>
    </submittedName>
</protein>
<comment type="caution">
    <text evidence="1">The sequence shown here is derived from an EMBL/GenBank/DDBJ whole genome shotgun (WGS) entry which is preliminary data.</text>
</comment>
<dbReference type="Proteomes" id="UP000289738">
    <property type="component" value="Chromosome B02"/>
</dbReference>
<dbReference type="AlphaFoldDB" id="A0A445AHQ0"/>
<organism evidence="1 2">
    <name type="scientific">Arachis hypogaea</name>
    <name type="common">Peanut</name>
    <dbReference type="NCBI Taxonomy" id="3818"/>
    <lineage>
        <taxon>Eukaryota</taxon>
        <taxon>Viridiplantae</taxon>
        <taxon>Streptophyta</taxon>
        <taxon>Embryophyta</taxon>
        <taxon>Tracheophyta</taxon>
        <taxon>Spermatophyta</taxon>
        <taxon>Magnoliopsida</taxon>
        <taxon>eudicotyledons</taxon>
        <taxon>Gunneridae</taxon>
        <taxon>Pentapetalae</taxon>
        <taxon>rosids</taxon>
        <taxon>fabids</taxon>
        <taxon>Fabales</taxon>
        <taxon>Fabaceae</taxon>
        <taxon>Papilionoideae</taxon>
        <taxon>50 kb inversion clade</taxon>
        <taxon>dalbergioids sensu lato</taxon>
        <taxon>Dalbergieae</taxon>
        <taxon>Pterocarpus clade</taxon>
        <taxon>Arachis</taxon>
    </lineage>
</organism>
<dbReference type="EMBL" id="SDMP01000012">
    <property type="protein sequence ID" value="RYR25977.1"/>
    <property type="molecule type" value="Genomic_DNA"/>
</dbReference>
<reference evidence="1 2" key="1">
    <citation type="submission" date="2019-01" db="EMBL/GenBank/DDBJ databases">
        <title>Sequencing of cultivated peanut Arachis hypogaea provides insights into genome evolution and oil improvement.</title>
        <authorList>
            <person name="Chen X."/>
        </authorList>
    </citation>
    <scope>NUCLEOTIDE SEQUENCE [LARGE SCALE GENOMIC DNA]</scope>
    <source>
        <strain evidence="2">cv. Fuhuasheng</strain>
        <tissue evidence="1">Leaves</tissue>
    </source>
</reference>
<keyword evidence="2" id="KW-1185">Reference proteome</keyword>
<evidence type="ECO:0000313" key="2">
    <source>
        <dbReference type="Proteomes" id="UP000289738"/>
    </source>
</evidence>
<evidence type="ECO:0000313" key="1">
    <source>
        <dbReference type="EMBL" id="RYR25977.1"/>
    </source>
</evidence>